<dbReference type="GO" id="GO:0098852">
    <property type="term" value="C:lytic vacuole membrane"/>
    <property type="evidence" value="ECO:0007669"/>
    <property type="project" value="UniProtKB-ARBA"/>
</dbReference>
<evidence type="ECO:0000256" key="5">
    <source>
        <dbReference type="ARBA" id="ARBA00038039"/>
    </source>
</evidence>
<feature type="compositionally biased region" description="Acidic residues" evidence="7">
    <location>
        <begin position="26"/>
        <end position="43"/>
    </location>
</feature>
<dbReference type="Gene3D" id="1.20.1280.290">
    <property type="match status" value="2"/>
</dbReference>
<reference evidence="9 10" key="1">
    <citation type="journal article" date="2012" name="Eukaryot. Cell">
        <title>Genome sequence of the Trichosporon asahii environmental strain CBS 8904.</title>
        <authorList>
            <person name="Yang R.Y."/>
            <person name="Li H.T."/>
            <person name="Zhu H."/>
            <person name="Zhou G.P."/>
            <person name="Wang M."/>
            <person name="Wang L."/>
        </authorList>
    </citation>
    <scope>NUCLEOTIDE SEQUENCE [LARGE SCALE GENOMIC DNA]</scope>
    <source>
        <strain evidence="9 10">CBS 8904</strain>
    </source>
</reference>
<dbReference type="PANTHER" id="PTHR16201:SF44">
    <property type="entry name" value="SEVEN TRANSMEMBRANE PROTEIN 1"/>
    <property type="match status" value="1"/>
</dbReference>
<comment type="caution">
    <text evidence="9">The sequence shown here is derived from an EMBL/GenBank/DDBJ whole genome shotgun (WGS) entry which is preliminary data.</text>
</comment>
<dbReference type="Pfam" id="PF04193">
    <property type="entry name" value="PQ-loop"/>
    <property type="match status" value="2"/>
</dbReference>
<dbReference type="HOGENOM" id="CLU_636448_0_0_1"/>
<dbReference type="InParanoid" id="K1VXS3"/>
<dbReference type="eggNOG" id="KOG2913">
    <property type="taxonomic scope" value="Eukaryota"/>
</dbReference>
<keyword evidence="2 8" id="KW-0812">Transmembrane</keyword>
<evidence type="ECO:0000313" key="9">
    <source>
        <dbReference type="EMBL" id="EKD04307.1"/>
    </source>
</evidence>
<dbReference type="SMART" id="SM00679">
    <property type="entry name" value="CTNS"/>
    <property type="match status" value="2"/>
</dbReference>
<organism evidence="9 10">
    <name type="scientific">Trichosporon asahii var. asahii (strain CBS 8904)</name>
    <name type="common">Yeast</name>
    <dbReference type="NCBI Taxonomy" id="1220162"/>
    <lineage>
        <taxon>Eukaryota</taxon>
        <taxon>Fungi</taxon>
        <taxon>Dikarya</taxon>
        <taxon>Basidiomycota</taxon>
        <taxon>Agaricomycotina</taxon>
        <taxon>Tremellomycetes</taxon>
        <taxon>Trichosporonales</taxon>
        <taxon>Trichosporonaceae</taxon>
        <taxon>Trichosporon</taxon>
    </lineage>
</organism>
<evidence type="ECO:0000256" key="7">
    <source>
        <dbReference type="SAM" id="MobiDB-lite"/>
    </source>
</evidence>
<evidence type="ECO:0000256" key="2">
    <source>
        <dbReference type="ARBA" id="ARBA00022692"/>
    </source>
</evidence>
<feature type="transmembrane region" description="Helical" evidence="8">
    <location>
        <begin position="351"/>
        <end position="373"/>
    </location>
</feature>
<comment type="subcellular location">
    <subcellularLocation>
        <location evidence="1">Membrane</location>
        <topology evidence="1">Multi-pass membrane protein</topology>
    </subcellularLocation>
</comment>
<dbReference type="InterPro" id="IPR006603">
    <property type="entry name" value="PQ-loop_rpt"/>
</dbReference>
<dbReference type="FunCoup" id="K1VXS3">
    <property type="interactions" value="83"/>
</dbReference>
<protein>
    <recommendedName>
        <fullName evidence="11">Vacuolar membrane protein</fullName>
    </recommendedName>
</protein>
<evidence type="ECO:0000256" key="6">
    <source>
        <dbReference type="ARBA" id="ARBA00050768"/>
    </source>
</evidence>
<dbReference type="InterPro" id="IPR051415">
    <property type="entry name" value="LAAT-1"/>
</dbReference>
<evidence type="ECO:0008006" key="11">
    <source>
        <dbReference type="Google" id="ProtNLM"/>
    </source>
</evidence>
<evidence type="ECO:0000256" key="4">
    <source>
        <dbReference type="ARBA" id="ARBA00023136"/>
    </source>
</evidence>
<dbReference type="GO" id="GO:0015174">
    <property type="term" value="F:basic amino acid transmembrane transporter activity"/>
    <property type="evidence" value="ECO:0007669"/>
    <property type="project" value="UniProtKB-ARBA"/>
</dbReference>
<sequence length="431" mass="47599">MEQVAGAAGSNPLNHEELSVIYCAADSEENAEDGAEATDDGEVELGRKSPISRQPQPLSLSDYLRRVERAPGYRLVPSAMHDRAQSGGKSPCGGWAVEQEASPSFLGIPGSDEHGGHSSCKRYLEILGSDQQPVVVLSTMGYASCSLSRTSPTCALSRVSQLPLPPETQLTFRSPQIWENYMLKSGEGLSLGFILLWMAGDVTNLVGGLMAGLLPTMIILALYLTKQYTVCDLILLFQMYYYRALARRREKALAERQPLLEVEAPKQLKPLLPAYVMYPLLIAFVAMFGILAWVYEADETRNPKIPEKGPEGPGGVELEWRSQLLGYISAILYFASRVPQISHNYKTRCEGLSLAMFFFSISGNVTYIASILFKSLEWKYLVTNASWIAGSVVTIFLDFIILGQFGYFSWQDKQAARAAVFIDEELDAESV</sequence>
<dbReference type="AlphaFoldDB" id="K1VXS3"/>
<evidence type="ECO:0000256" key="8">
    <source>
        <dbReference type="SAM" id="Phobius"/>
    </source>
</evidence>
<dbReference type="FunFam" id="1.20.1280.290:FF:000009">
    <property type="entry name" value="PQ loop repeat family protein"/>
    <property type="match status" value="1"/>
</dbReference>
<dbReference type="Proteomes" id="UP000006757">
    <property type="component" value="Unassembled WGS sequence"/>
</dbReference>
<name>K1VXS3_TRIAC</name>
<proteinExistence type="inferred from homology"/>
<evidence type="ECO:0000313" key="10">
    <source>
        <dbReference type="Proteomes" id="UP000006757"/>
    </source>
</evidence>
<evidence type="ECO:0000256" key="3">
    <source>
        <dbReference type="ARBA" id="ARBA00022989"/>
    </source>
</evidence>
<feature type="transmembrane region" description="Helical" evidence="8">
    <location>
        <begin position="385"/>
        <end position="408"/>
    </location>
</feature>
<evidence type="ECO:0000256" key="1">
    <source>
        <dbReference type="ARBA" id="ARBA00004141"/>
    </source>
</evidence>
<keyword evidence="4 8" id="KW-0472">Membrane</keyword>
<keyword evidence="3 8" id="KW-1133">Transmembrane helix</keyword>
<comment type="similarity">
    <text evidence="5">Belongs to the laat-1 family.</text>
</comment>
<dbReference type="GO" id="GO:0034486">
    <property type="term" value="P:vacuolar transmembrane transport"/>
    <property type="evidence" value="ECO:0007669"/>
    <property type="project" value="UniProtKB-ARBA"/>
</dbReference>
<feature type="transmembrane region" description="Helical" evidence="8">
    <location>
        <begin position="275"/>
        <end position="295"/>
    </location>
</feature>
<dbReference type="PANTHER" id="PTHR16201">
    <property type="entry name" value="SEVEN TRANSMEMBRANE PROTEIN 1-RELATED"/>
    <property type="match status" value="1"/>
</dbReference>
<comment type="catalytic activity">
    <reaction evidence="6">
        <text>L-histidine(out) + L-arginine(in) = L-histidine(in) + L-arginine(out)</text>
        <dbReference type="Rhea" id="RHEA:71063"/>
        <dbReference type="ChEBI" id="CHEBI:32682"/>
        <dbReference type="ChEBI" id="CHEBI:57595"/>
    </reaction>
</comment>
<gene>
    <name evidence="9" type="ORF">A1Q2_01338</name>
</gene>
<feature type="region of interest" description="Disordered" evidence="7">
    <location>
        <begin position="24"/>
        <end position="59"/>
    </location>
</feature>
<dbReference type="FunFam" id="1.20.1280.290:FF:000012">
    <property type="entry name" value="Vacuolar membrane PQ loop repeat protein"/>
    <property type="match status" value="1"/>
</dbReference>
<feature type="transmembrane region" description="Helical" evidence="8">
    <location>
        <begin position="205"/>
        <end position="224"/>
    </location>
</feature>
<dbReference type="EMBL" id="AMBO01000227">
    <property type="protein sequence ID" value="EKD04307.1"/>
    <property type="molecule type" value="Genomic_DNA"/>
</dbReference>
<dbReference type="OrthoDB" id="8048523at2759"/>
<accession>K1VXS3</accession>
<keyword evidence="10" id="KW-1185">Reference proteome</keyword>